<sequence>MATKLGGWSGIARQYPVFSRTWFVYRMRSFLVPMVLLTLVLALVGATSSARLQQLRLYVMLAAVWVVVALGLSVGRALAVLVCRRGWTAQREAAGIVCALLSGVLLVLPLTPYTRASPPPNATTLPRLQDAGRESVAGLINLFSWFLILVWLGGGTDLLAYFKQRRMLREAHLLGEMARYRHERNEVEMQLAVLASQVEPHFLFNTLAGVRAAMLSDPARGVVIIDHLVDYLRSTIPQLRSDRAHQFVSLGSQIDAARAYLGIIEARLPRLSTRIDCPAELRGVAMPPLMLISLVENAVKHGIELKKGPGLIEIAAARRTTDLADVLELSVADNGPGFGDGSTGNGIGLVNIRQRLKHLYEGEASLALRMREEGGVVATIVLPIRAMLEGAT</sequence>
<gene>
    <name evidence="3" type="ORF">NX774_02930</name>
</gene>
<dbReference type="RefSeq" id="WP_258820639.1">
    <property type="nucleotide sequence ID" value="NZ_JANUHB010000001.1"/>
</dbReference>
<name>A0ABT2D7S0_9BURK</name>
<dbReference type="EMBL" id="JANUHB010000001">
    <property type="protein sequence ID" value="MCS0806869.1"/>
    <property type="molecule type" value="Genomic_DNA"/>
</dbReference>
<evidence type="ECO:0000256" key="1">
    <source>
        <dbReference type="SAM" id="Phobius"/>
    </source>
</evidence>
<feature type="transmembrane region" description="Helical" evidence="1">
    <location>
        <begin position="30"/>
        <end position="52"/>
    </location>
</feature>
<dbReference type="PROSITE" id="PS50109">
    <property type="entry name" value="HIS_KIN"/>
    <property type="match status" value="1"/>
</dbReference>
<proteinExistence type="predicted"/>
<dbReference type="SUPFAM" id="SSF55874">
    <property type="entry name" value="ATPase domain of HSP90 chaperone/DNA topoisomerase II/histidine kinase"/>
    <property type="match status" value="1"/>
</dbReference>
<dbReference type="Pfam" id="PF06580">
    <property type="entry name" value="His_kinase"/>
    <property type="match status" value="1"/>
</dbReference>
<protein>
    <submittedName>
        <fullName evidence="3">Histidine kinase</fullName>
    </submittedName>
</protein>
<dbReference type="PANTHER" id="PTHR34220:SF9">
    <property type="entry name" value="SIGNAL TRANSDUCTION HISTIDINE KINASE INTERNAL REGION DOMAIN-CONTAINING PROTEIN"/>
    <property type="match status" value="1"/>
</dbReference>
<dbReference type="Gene3D" id="3.30.565.10">
    <property type="entry name" value="Histidine kinase-like ATPase, C-terminal domain"/>
    <property type="match status" value="1"/>
</dbReference>
<dbReference type="Pfam" id="PF02518">
    <property type="entry name" value="HATPase_c"/>
    <property type="match status" value="1"/>
</dbReference>
<accession>A0ABT2D7S0</accession>
<evidence type="ECO:0000313" key="3">
    <source>
        <dbReference type="EMBL" id="MCS0806869.1"/>
    </source>
</evidence>
<dbReference type="Proteomes" id="UP001206126">
    <property type="component" value="Unassembled WGS sequence"/>
</dbReference>
<keyword evidence="3" id="KW-0418">Kinase</keyword>
<evidence type="ECO:0000313" key="4">
    <source>
        <dbReference type="Proteomes" id="UP001206126"/>
    </source>
</evidence>
<feature type="transmembrane region" description="Helical" evidence="1">
    <location>
        <begin position="93"/>
        <end position="111"/>
    </location>
</feature>
<keyword evidence="3" id="KW-0808">Transferase</keyword>
<dbReference type="InterPro" id="IPR005467">
    <property type="entry name" value="His_kinase_dom"/>
</dbReference>
<feature type="domain" description="Histidine kinase" evidence="2">
    <location>
        <begin position="290"/>
        <end position="386"/>
    </location>
</feature>
<keyword evidence="1" id="KW-0812">Transmembrane</keyword>
<keyword evidence="4" id="KW-1185">Reference proteome</keyword>
<dbReference type="InterPro" id="IPR036890">
    <property type="entry name" value="HATPase_C_sf"/>
</dbReference>
<dbReference type="InterPro" id="IPR050640">
    <property type="entry name" value="Bact_2-comp_sensor_kinase"/>
</dbReference>
<reference evidence="3 4" key="1">
    <citation type="submission" date="2022-08" db="EMBL/GenBank/DDBJ databases">
        <title>Reclassification of Massilia species as members of the genera Telluria, Duganella, Pseudoduganella, Mokoshia gen. nov. and Zemynaea gen. nov. using orthogonal and non-orthogonal genome-based approaches.</title>
        <authorList>
            <person name="Bowman J.P."/>
        </authorList>
    </citation>
    <scope>NUCLEOTIDE SEQUENCE [LARGE SCALE GENOMIC DNA]</scope>
    <source>
        <strain evidence="3 4">JCM 31605</strain>
    </source>
</reference>
<dbReference type="InterPro" id="IPR003594">
    <property type="entry name" value="HATPase_dom"/>
</dbReference>
<keyword evidence="1" id="KW-1133">Transmembrane helix</keyword>
<organism evidence="3 4">
    <name type="scientific">Massilia agilis</name>
    <dbReference type="NCBI Taxonomy" id="1811226"/>
    <lineage>
        <taxon>Bacteria</taxon>
        <taxon>Pseudomonadati</taxon>
        <taxon>Pseudomonadota</taxon>
        <taxon>Betaproteobacteria</taxon>
        <taxon>Burkholderiales</taxon>
        <taxon>Oxalobacteraceae</taxon>
        <taxon>Telluria group</taxon>
        <taxon>Massilia</taxon>
    </lineage>
</organism>
<keyword evidence="1" id="KW-0472">Membrane</keyword>
<evidence type="ECO:0000259" key="2">
    <source>
        <dbReference type="PROSITE" id="PS50109"/>
    </source>
</evidence>
<feature type="transmembrane region" description="Helical" evidence="1">
    <location>
        <begin position="58"/>
        <end position="81"/>
    </location>
</feature>
<dbReference type="PANTHER" id="PTHR34220">
    <property type="entry name" value="SENSOR HISTIDINE KINASE YPDA"/>
    <property type="match status" value="1"/>
</dbReference>
<feature type="transmembrane region" description="Helical" evidence="1">
    <location>
        <begin position="142"/>
        <end position="162"/>
    </location>
</feature>
<comment type="caution">
    <text evidence="3">The sequence shown here is derived from an EMBL/GenBank/DDBJ whole genome shotgun (WGS) entry which is preliminary data.</text>
</comment>
<dbReference type="InterPro" id="IPR010559">
    <property type="entry name" value="Sig_transdc_His_kin_internal"/>
</dbReference>
<dbReference type="GO" id="GO:0016301">
    <property type="term" value="F:kinase activity"/>
    <property type="evidence" value="ECO:0007669"/>
    <property type="project" value="UniProtKB-KW"/>
</dbReference>